<dbReference type="Pfam" id="PF14244">
    <property type="entry name" value="Retrotran_gag_3"/>
    <property type="match status" value="1"/>
</dbReference>
<dbReference type="AlphaFoldDB" id="A0AAV2G9J1"/>
<evidence type="ECO:0000313" key="2">
    <source>
        <dbReference type="EMBL" id="CAL1407366.1"/>
    </source>
</evidence>
<protein>
    <recommendedName>
        <fullName evidence="1">Retrotransposon Copia-like N-terminal domain-containing protein</fullName>
    </recommendedName>
</protein>
<evidence type="ECO:0000313" key="3">
    <source>
        <dbReference type="Proteomes" id="UP001497516"/>
    </source>
</evidence>
<proteinExistence type="predicted"/>
<reference evidence="2 3" key="1">
    <citation type="submission" date="2024-04" db="EMBL/GenBank/DDBJ databases">
        <authorList>
            <person name="Fracassetti M."/>
        </authorList>
    </citation>
    <scope>NUCLEOTIDE SEQUENCE [LARGE SCALE GENOMIC DNA]</scope>
</reference>
<dbReference type="PANTHER" id="PTHR37610:SF97">
    <property type="entry name" value="RETROTRANSPOSON GAG DOMAIN-CONTAINING PROTEIN"/>
    <property type="match status" value="1"/>
</dbReference>
<organism evidence="2 3">
    <name type="scientific">Linum trigynum</name>
    <dbReference type="NCBI Taxonomy" id="586398"/>
    <lineage>
        <taxon>Eukaryota</taxon>
        <taxon>Viridiplantae</taxon>
        <taxon>Streptophyta</taxon>
        <taxon>Embryophyta</taxon>
        <taxon>Tracheophyta</taxon>
        <taxon>Spermatophyta</taxon>
        <taxon>Magnoliopsida</taxon>
        <taxon>eudicotyledons</taxon>
        <taxon>Gunneridae</taxon>
        <taxon>Pentapetalae</taxon>
        <taxon>rosids</taxon>
        <taxon>fabids</taxon>
        <taxon>Malpighiales</taxon>
        <taxon>Linaceae</taxon>
        <taxon>Linum</taxon>
    </lineage>
</organism>
<dbReference type="Proteomes" id="UP001497516">
    <property type="component" value="Chromosome 8"/>
</dbReference>
<sequence>MVGIESSDSAEMEVSPPPPPCYEDLYSNPFYLAQSDNSFLSVIEFKLTNDNYLLWSESMEVALRTKNKMGFFLGMIQVPSLIDPSYGTWDRVNGTVVCWIRNSVSEDIVPSLRNIRILQKLGLTEIQV</sequence>
<gene>
    <name evidence="2" type="ORF">LTRI10_LOCUS47038</name>
</gene>
<dbReference type="PANTHER" id="PTHR37610">
    <property type="entry name" value="CCHC-TYPE DOMAIN-CONTAINING PROTEIN"/>
    <property type="match status" value="1"/>
</dbReference>
<keyword evidence="3" id="KW-1185">Reference proteome</keyword>
<name>A0AAV2G9J1_9ROSI</name>
<accession>A0AAV2G9J1</accession>
<evidence type="ECO:0000259" key="1">
    <source>
        <dbReference type="Pfam" id="PF14244"/>
    </source>
</evidence>
<dbReference type="EMBL" id="OZ034821">
    <property type="protein sequence ID" value="CAL1407366.1"/>
    <property type="molecule type" value="Genomic_DNA"/>
</dbReference>
<feature type="domain" description="Retrotransposon Copia-like N-terminal" evidence="1">
    <location>
        <begin position="35"/>
        <end position="79"/>
    </location>
</feature>
<dbReference type="InterPro" id="IPR029472">
    <property type="entry name" value="Copia-like_N"/>
</dbReference>